<evidence type="ECO:0000256" key="1">
    <source>
        <dbReference type="ARBA" id="ARBA00000085"/>
    </source>
</evidence>
<evidence type="ECO:0000256" key="15">
    <source>
        <dbReference type="SAM" id="Phobius"/>
    </source>
</evidence>
<keyword evidence="6" id="KW-0808">Transferase</keyword>
<evidence type="ECO:0000256" key="2">
    <source>
        <dbReference type="ARBA" id="ARBA00004651"/>
    </source>
</evidence>
<dbReference type="InterPro" id="IPR035965">
    <property type="entry name" value="PAS-like_dom_sf"/>
</dbReference>
<evidence type="ECO:0000259" key="18">
    <source>
        <dbReference type="PROSITE" id="PS50885"/>
    </source>
</evidence>
<dbReference type="InterPro" id="IPR045671">
    <property type="entry name" value="NtrY-like_N"/>
</dbReference>
<dbReference type="Proteomes" id="UP000286100">
    <property type="component" value="Unassembled WGS sequence"/>
</dbReference>
<evidence type="ECO:0000259" key="17">
    <source>
        <dbReference type="PROSITE" id="PS50112"/>
    </source>
</evidence>
<dbReference type="SMART" id="SM00388">
    <property type="entry name" value="HisKA"/>
    <property type="match status" value="1"/>
</dbReference>
<keyword evidence="5" id="KW-0597">Phosphoprotein</keyword>
<dbReference type="InterPro" id="IPR003660">
    <property type="entry name" value="HAMP_dom"/>
</dbReference>
<dbReference type="OrthoDB" id="9776727at2"/>
<dbReference type="EC" id="2.7.13.3" evidence="3"/>
<keyword evidence="9" id="KW-0418">Kinase</keyword>
<dbReference type="SUPFAM" id="SSF55874">
    <property type="entry name" value="ATPase domain of HSP90 chaperone/DNA topoisomerase II/histidine kinase"/>
    <property type="match status" value="1"/>
</dbReference>
<dbReference type="InterPro" id="IPR005467">
    <property type="entry name" value="His_kinase_dom"/>
</dbReference>
<dbReference type="PANTHER" id="PTHR43065">
    <property type="entry name" value="SENSOR HISTIDINE KINASE"/>
    <property type="match status" value="1"/>
</dbReference>
<dbReference type="SUPFAM" id="SSF158472">
    <property type="entry name" value="HAMP domain-like"/>
    <property type="match status" value="1"/>
</dbReference>
<dbReference type="InterPro" id="IPR017232">
    <property type="entry name" value="NtrY"/>
</dbReference>
<evidence type="ECO:0000256" key="5">
    <source>
        <dbReference type="ARBA" id="ARBA00022553"/>
    </source>
</evidence>
<dbReference type="Gene3D" id="6.10.340.10">
    <property type="match status" value="1"/>
</dbReference>
<dbReference type="CDD" id="cd00082">
    <property type="entry name" value="HisKA"/>
    <property type="match status" value="1"/>
</dbReference>
<dbReference type="SMART" id="SM00304">
    <property type="entry name" value="HAMP"/>
    <property type="match status" value="1"/>
</dbReference>
<evidence type="ECO:0000313" key="19">
    <source>
        <dbReference type="EMBL" id="RJF91616.1"/>
    </source>
</evidence>
<dbReference type="AlphaFoldDB" id="A0A418WNN4"/>
<dbReference type="Gene3D" id="3.30.450.20">
    <property type="entry name" value="PAS domain"/>
    <property type="match status" value="1"/>
</dbReference>
<feature type="transmembrane region" description="Helical" evidence="15">
    <location>
        <begin position="35"/>
        <end position="57"/>
    </location>
</feature>
<feature type="transmembrane region" description="Helical" evidence="15">
    <location>
        <begin position="78"/>
        <end position="103"/>
    </location>
</feature>
<evidence type="ECO:0000256" key="7">
    <source>
        <dbReference type="ARBA" id="ARBA00022692"/>
    </source>
</evidence>
<dbReference type="RefSeq" id="WP_119763925.1">
    <property type="nucleotide sequence ID" value="NZ_QYUM01000003.1"/>
</dbReference>
<dbReference type="GO" id="GO:0005886">
    <property type="term" value="C:plasma membrane"/>
    <property type="evidence" value="ECO:0007669"/>
    <property type="project" value="UniProtKB-SubCell"/>
</dbReference>
<accession>A0A418WNN4</accession>
<dbReference type="InterPro" id="IPR003661">
    <property type="entry name" value="HisK_dim/P_dom"/>
</dbReference>
<gene>
    <name evidence="19" type="ORF">D3876_14905</name>
</gene>
<evidence type="ECO:0000256" key="6">
    <source>
        <dbReference type="ARBA" id="ARBA00022679"/>
    </source>
</evidence>
<comment type="caution">
    <text evidence="19">The sequence shown here is derived from an EMBL/GenBank/DDBJ whole genome shotgun (WGS) entry which is preliminary data.</text>
</comment>
<dbReference type="CDD" id="cd06225">
    <property type="entry name" value="HAMP"/>
    <property type="match status" value="1"/>
</dbReference>
<reference evidence="19 20" key="1">
    <citation type="submission" date="2018-09" db="EMBL/GenBank/DDBJ databases">
        <authorList>
            <person name="Zhu H."/>
        </authorList>
    </citation>
    <scope>NUCLEOTIDE SEQUENCE [LARGE SCALE GENOMIC DNA]</scope>
    <source>
        <strain evidence="19 20">K2R01-6</strain>
    </source>
</reference>
<dbReference type="InterPro" id="IPR003594">
    <property type="entry name" value="HATPase_dom"/>
</dbReference>
<evidence type="ECO:0000256" key="10">
    <source>
        <dbReference type="ARBA" id="ARBA00022840"/>
    </source>
</evidence>
<keyword evidence="11 15" id="KW-1133">Transmembrane helix</keyword>
<evidence type="ECO:0000256" key="11">
    <source>
        <dbReference type="ARBA" id="ARBA00022989"/>
    </source>
</evidence>
<dbReference type="InterPro" id="IPR000014">
    <property type="entry name" value="PAS"/>
</dbReference>
<keyword evidence="12" id="KW-0902">Two-component regulatory system</keyword>
<protein>
    <recommendedName>
        <fullName evidence="3">histidine kinase</fullName>
        <ecNumber evidence="3">2.7.13.3</ecNumber>
    </recommendedName>
</protein>
<dbReference type="SUPFAM" id="SSF55785">
    <property type="entry name" value="PYP-like sensor domain (PAS domain)"/>
    <property type="match status" value="1"/>
</dbReference>
<dbReference type="InterPro" id="IPR004358">
    <property type="entry name" value="Sig_transdc_His_kin-like_C"/>
</dbReference>
<dbReference type="PIRSF" id="PIRSF037532">
    <property type="entry name" value="STHK_NtrY"/>
    <property type="match status" value="1"/>
</dbReference>
<keyword evidence="8" id="KW-0547">Nucleotide-binding</keyword>
<evidence type="ECO:0000256" key="3">
    <source>
        <dbReference type="ARBA" id="ARBA00012438"/>
    </source>
</evidence>
<name>A0A418WNN4_9SPHN</name>
<dbReference type="Gene3D" id="1.10.287.130">
    <property type="match status" value="1"/>
</dbReference>
<keyword evidence="7 15" id="KW-0812">Transmembrane</keyword>
<dbReference type="Pfam" id="PF19312">
    <property type="entry name" value="NtrY_N"/>
    <property type="match status" value="1"/>
</dbReference>
<evidence type="ECO:0000256" key="14">
    <source>
        <dbReference type="SAM" id="MobiDB-lite"/>
    </source>
</evidence>
<evidence type="ECO:0000256" key="8">
    <source>
        <dbReference type="ARBA" id="ARBA00022741"/>
    </source>
</evidence>
<feature type="domain" description="Histidine kinase" evidence="16">
    <location>
        <begin position="477"/>
        <end position="698"/>
    </location>
</feature>
<evidence type="ECO:0000256" key="12">
    <source>
        <dbReference type="ARBA" id="ARBA00023012"/>
    </source>
</evidence>
<dbReference type="GO" id="GO:0000155">
    <property type="term" value="F:phosphorelay sensor kinase activity"/>
    <property type="evidence" value="ECO:0007669"/>
    <property type="project" value="InterPro"/>
</dbReference>
<dbReference type="PROSITE" id="PS50112">
    <property type="entry name" value="PAS"/>
    <property type="match status" value="1"/>
</dbReference>
<dbReference type="EMBL" id="QYUM01000003">
    <property type="protein sequence ID" value="RJF91616.1"/>
    <property type="molecule type" value="Genomic_DNA"/>
</dbReference>
<dbReference type="PROSITE" id="PS50109">
    <property type="entry name" value="HIS_KIN"/>
    <property type="match status" value="1"/>
</dbReference>
<dbReference type="PROSITE" id="PS50885">
    <property type="entry name" value="HAMP"/>
    <property type="match status" value="1"/>
</dbReference>
<dbReference type="Pfam" id="PF00672">
    <property type="entry name" value="HAMP"/>
    <property type="match status" value="1"/>
</dbReference>
<dbReference type="SMART" id="SM00387">
    <property type="entry name" value="HATPase_c"/>
    <property type="match status" value="1"/>
</dbReference>
<feature type="domain" description="PAS" evidence="17">
    <location>
        <begin position="363"/>
        <end position="429"/>
    </location>
</feature>
<keyword evidence="10" id="KW-0067">ATP-binding</keyword>
<feature type="transmembrane region" description="Helical" evidence="15">
    <location>
        <begin position="279"/>
        <end position="301"/>
    </location>
</feature>
<dbReference type="PANTHER" id="PTHR43065:SF10">
    <property type="entry name" value="PEROXIDE STRESS-ACTIVATED HISTIDINE KINASE MAK3"/>
    <property type="match status" value="1"/>
</dbReference>
<dbReference type="Pfam" id="PF00512">
    <property type="entry name" value="HisKA"/>
    <property type="match status" value="1"/>
</dbReference>
<dbReference type="Gene3D" id="3.30.565.10">
    <property type="entry name" value="Histidine kinase-like ATPase, C-terminal domain"/>
    <property type="match status" value="1"/>
</dbReference>
<evidence type="ECO:0000259" key="16">
    <source>
        <dbReference type="PROSITE" id="PS50109"/>
    </source>
</evidence>
<evidence type="ECO:0000256" key="13">
    <source>
        <dbReference type="ARBA" id="ARBA00023136"/>
    </source>
</evidence>
<evidence type="ECO:0000256" key="4">
    <source>
        <dbReference type="ARBA" id="ARBA00022475"/>
    </source>
</evidence>
<comment type="catalytic activity">
    <reaction evidence="1">
        <text>ATP + protein L-histidine = ADP + protein N-phospho-L-histidine.</text>
        <dbReference type="EC" id="2.7.13.3"/>
    </reaction>
</comment>
<dbReference type="SUPFAM" id="SSF47384">
    <property type="entry name" value="Homodimeric domain of signal transducing histidine kinase"/>
    <property type="match status" value="1"/>
</dbReference>
<keyword evidence="4" id="KW-1003">Cell membrane</keyword>
<feature type="domain" description="HAMP" evidence="18">
    <location>
        <begin position="305"/>
        <end position="358"/>
    </location>
</feature>
<keyword evidence="20" id="KW-1185">Reference proteome</keyword>
<comment type="subcellular location">
    <subcellularLocation>
        <location evidence="2">Cell membrane</location>
        <topology evidence="2">Multi-pass membrane protein</topology>
    </subcellularLocation>
</comment>
<dbReference type="PRINTS" id="PR00344">
    <property type="entry name" value="BCTRLSENSOR"/>
</dbReference>
<keyword evidence="13 15" id="KW-0472">Membrane</keyword>
<organism evidence="19 20">
    <name type="scientific">Sphingomonas cavernae</name>
    <dbReference type="NCBI Taxonomy" id="2320861"/>
    <lineage>
        <taxon>Bacteria</taxon>
        <taxon>Pseudomonadati</taxon>
        <taxon>Pseudomonadota</taxon>
        <taxon>Alphaproteobacteria</taxon>
        <taxon>Sphingomonadales</taxon>
        <taxon>Sphingomonadaceae</taxon>
        <taxon>Sphingomonas</taxon>
    </lineage>
</organism>
<dbReference type="Pfam" id="PF02518">
    <property type="entry name" value="HATPase_c"/>
    <property type="match status" value="1"/>
</dbReference>
<proteinExistence type="predicted"/>
<evidence type="ECO:0000256" key="9">
    <source>
        <dbReference type="ARBA" id="ARBA00022777"/>
    </source>
</evidence>
<sequence length="727" mass="79790">MPWIELATLALAVAVAVTSYFVVSAEPTTERLLSPVLVALLLVANLVPGVALLVLLGRRVAKKRAARSPMGGGGRLHVQLVAIFSVIASVPMLLVVIFASLLFQYGVEFWFSDRARGMLENAAIVAQEFNSEYRTRVENNTIAMASDIVNYLDEAPIDTPLFQQGFAGQVYQRELSEAAILVIKPGVGEQTLAMVDPYDRGEGTRIKPALLERLRKGEPSIVTDSGDRIEAVTRLPVNEEAYLWTARVVDPKMLAQSERAQTVSTDYKRLLERSRALQLQFNVALLLISLLIVGAAVWIALELADRLVRPVSDLVDAAQRIAEGDLSARVPQPVRQDEVGRLANAFNRMTQTIEEQTSALDSRRAFIETVMSGVTAGVISVDGDRNIRLMNSSAATLLKSAPGEATGKAIDDLAPELAELVAAEDRDDIVQLNIGGDARTLAVKAVRDEAGHVLTFDDITQQVLDQRRAAWSDVARRIAHEIKNPLTPIQLAAERLQRRYGKQVTDEPSTFEQLTETIIRQVADLRRMVDEFSSFARMPKPVFRTESLTDIARQALFLHEVAHPEIAFSLEQGDGVHQIVCDRRQLGQALTNLVKNAVEAIDQKRESNSASDERGRVTLSICPDEASKRITVCVADNGIGLPQDRERLVEPYVTTRSRGTGLGLAIVKKIVEEHFGIMQFADNAGGGTIICMTFDPDLLARFMRGEGDPAQADGEKTPTQLTHKRTS</sequence>
<feature type="region of interest" description="Disordered" evidence="14">
    <location>
        <begin position="706"/>
        <end position="727"/>
    </location>
</feature>
<dbReference type="InterPro" id="IPR036097">
    <property type="entry name" value="HisK_dim/P_sf"/>
</dbReference>
<dbReference type="GO" id="GO:0005524">
    <property type="term" value="F:ATP binding"/>
    <property type="evidence" value="ECO:0007669"/>
    <property type="project" value="UniProtKB-KW"/>
</dbReference>
<dbReference type="InterPro" id="IPR036890">
    <property type="entry name" value="HATPase_C_sf"/>
</dbReference>
<evidence type="ECO:0000313" key="20">
    <source>
        <dbReference type="Proteomes" id="UP000286100"/>
    </source>
</evidence>